<evidence type="ECO:0000313" key="5">
    <source>
        <dbReference type="Proteomes" id="UP000196084"/>
    </source>
</evidence>
<dbReference type="OrthoDB" id="350764at2157"/>
<evidence type="ECO:0000256" key="1">
    <source>
        <dbReference type="ARBA" id="ARBA00022801"/>
    </source>
</evidence>
<dbReference type="SUPFAM" id="SSF55545">
    <property type="entry name" value="beta-N-acetylhexosaminidase-like domain"/>
    <property type="match status" value="1"/>
</dbReference>
<feature type="region of interest" description="Disordered" evidence="2">
    <location>
        <begin position="1"/>
        <end position="26"/>
    </location>
</feature>
<keyword evidence="5" id="KW-1185">Reference proteome</keyword>
<dbReference type="Gene3D" id="3.30.379.10">
    <property type="entry name" value="Chitobiase/beta-hexosaminidase domain 2-like"/>
    <property type="match status" value="1"/>
</dbReference>
<accession>A0A202ECW2</accession>
<dbReference type="Proteomes" id="UP000196084">
    <property type="component" value="Unassembled WGS sequence"/>
</dbReference>
<dbReference type="PANTHER" id="PTHR37842:SF2">
    <property type="entry name" value="GYLCOSYL HYDROLASE 115 C-TERMINAL DOMAIN-CONTAINING PROTEIN"/>
    <property type="match status" value="1"/>
</dbReference>
<dbReference type="InterPro" id="IPR042301">
    <property type="entry name" value="GH115_sf"/>
</dbReference>
<dbReference type="Pfam" id="PF17829">
    <property type="entry name" value="GH115_C"/>
    <property type="match status" value="1"/>
</dbReference>
<gene>
    <name evidence="4" type="ORF">B2G88_03230</name>
</gene>
<reference evidence="4 5" key="1">
    <citation type="submission" date="2017-02" db="EMBL/GenBank/DDBJ databases">
        <title>Natronthermophilus aegyptiacus gen. nov.,sp. nov., an aerobic, extremely halophilic alkalithermophilic archaeon isolated from the athalassohaline Wadi An Natrun, Egypt.</title>
        <authorList>
            <person name="Zhao B."/>
        </authorList>
    </citation>
    <scope>NUCLEOTIDE SEQUENCE [LARGE SCALE GENOMIC DNA]</scope>
    <source>
        <strain evidence="4 5">CGMCC 1.3597</strain>
    </source>
</reference>
<evidence type="ECO:0000256" key="2">
    <source>
        <dbReference type="SAM" id="MobiDB-lite"/>
    </source>
</evidence>
<feature type="compositionally biased region" description="Basic and acidic residues" evidence="2">
    <location>
        <begin position="14"/>
        <end position="23"/>
    </location>
</feature>
<protein>
    <recommendedName>
        <fullName evidence="3">Gylcosyl hydrolase 115 C-terminal domain-containing protein</fullName>
    </recommendedName>
</protein>
<evidence type="ECO:0000259" key="3">
    <source>
        <dbReference type="Pfam" id="PF17829"/>
    </source>
</evidence>
<name>A0A202ECW2_9EURY</name>
<dbReference type="Gene3D" id="2.60.120.1620">
    <property type="match status" value="1"/>
</dbReference>
<dbReference type="EMBL" id="MWPH01000001">
    <property type="protein sequence ID" value="OVE85840.1"/>
    <property type="molecule type" value="Genomic_DNA"/>
</dbReference>
<dbReference type="Gene3D" id="1.20.58.2150">
    <property type="match status" value="1"/>
</dbReference>
<evidence type="ECO:0000313" key="4">
    <source>
        <dbReference type="EMBL" id="OVE85840.1"/>
    </source>
</evidence>
<proteinExistence type="predicted"/>
<dbReference type="Gene3D" id="3.20.20.520">
    <property type="entry name" value="Glycosyl hydrolase family 115"/>
    <property type="match status" value="1"/>
</dbReference>
<dbReference type="Pfam" id="PF15979">
    <property type="entry name" value="Glyco_hydro_115"/>
    <property type="match status" value="1"/>
</dbReference>
<dbReference type="AlphaFoldDB" id="A0A202ECW2"/>
<feature type="domain" description="Gylcosyl hydrolase 115 C-terminal" evidence="3">
    <location>
        <begin position="803"/>
        <end position="977"/>
    </location>
</feature>
<comment type="caution">
    <text evidence="4">The sequence shown here is derived from an EMBL/GenBank/DDBJ whole genome shotgun (WGS) entry which is preliminary data.</text>
</comment>
<dbReference type="PANTHER" id="PTHR37842">
    <property type="match status" value="1"/>
</dbReference>
<dbReference type="GO" id="GO:0016787">
    <property type="term" value="F:hydrolase activity"/>
    <property type="evidence" value="ECO:0007669"/>
    <property type="project" value="UniProtKB-KW"/>
</dbReference>
<sequence>MTETDADGVAIRGTDGRESDGTDRAATTSLVTDSAAPIRYVGDESVVDIATGDLQDDIERVTGHRPAREHGLEDCGERAIVVGTYGVNDAFDRALEQIFATHESGDDFGLEGPESYLIAADSAAGASDAAVPFDAEEVLLIAGSDPRGTAYGVYEFARKIGVSPWYWWADVPTADHDELHVQCGLERSGPPSVRYRGVFINDEDFGIREWAQQTHEPEVPDGIGPKTYERLFELLLRLKANTIWPAMHDGTKAFYFCDGNKEAAERYHIVVGTSHCEPMHRNNVGEWDADALGEWNYETNAETIRQYWTDRVEDVAGAENMFTIGMRGIHDSGMPGGDTLEERADLLQQVIDDQREILEAHHESPVESVPQIFCPYKETLEIYRSGVDVPDDVCLVWPDDNFGFMRRLPRADERERAGGHGVYYHLSYWGRPHDHQWLCTIPPALIRQELVRAYRHGADTLWIANVGDLKPAEKETEYFLELAWDLEGTAARSETEWLADWAAREFGPEHADDIADVLSEYYRLALARKPEHLGWNSVYPNTEKNEPEFSAIAHGDEAERRLEDYERIDERAADIASSLPDDARTAFFHLVEYPIRASRAINEGVLTAMRSRLYAGQGRTGAERYAQYADNAFAHLEAATRQYNATSDGKWRRMMSASPRELPAFDLPATGGVTDEQAPTLEVTAEGESGVAGTGPQSRQVPTVVQGLERRRFIDCYNRGSGEIEWEATTDPEWLSIAHTSGTFEDEERLWVGVDWDDAPAEPATGTIQLTGAGRELEVSVPIQPRPLSAVGDNEPEARTPLFIESNDRIALEAEQPTALEQGDTRWEAVDGLSRTTGKTMVSRPIDGPRLADAETLTADAARLEYDLEILSAVAEVCVEVHLLPTHAPTDETPHRYAVAVDDEEPTVVDFDANGGEHDPQWQENVLRSSVLSRTHHEVSAPGRQTLSVYAVDPSVVIDRIVVSTGDDTRRSYLGPRDTRDRRLE</sequence>
<dbReference type="InterPro" id="IPR041437">
    <property type="entry name" value="GH115_C"/>
</dbReference>
<organism evidence="4 5">
    <name type="scientific">Natronolimnobius baerhuensis</name>
    <dbReference type="NCBI Taxonomy" id="253108"/>
    <lineage>
        <taxon>Archaea</taxon>
        <taxon>Methanobacteriati</taxon>
        <taxon>Methanobacteriota</taxon>
        <taxon>Stenosarchaea group</taxon>
        <taxon>Halobacteria</taxon>
        <taxon>Halobacteriales</taxon>
        <taxon>Natrialbaceae</taxon>
        <taxon>Natronolimnobius</taxon>
    </lineage>
</organism>
<keyword evidence="1" id="KW-0378">Hydrolase</keyword>
<dbReference type="InterPro" id="IPR031924">
    <property type="entry name" value="GH115"/>
</dbReference>
<dbReference type="InterPro" id="IPR029018">
    <property type="entry name" value="Hex-like_dom2"/>
</dbReference>
<dbReference type="RefSeq" id="WP_087713952.1">
    <property type="nucleotide sequence ID" value="NZ_MWPH01000001.1"/>
</dbReference>